<evidence type="ECO:0000256" key="4">
    <source>
        <dbReference type="SAM" id="SignalP"/>
    </source>
</evidence>
<dbReference type="PANTHER" id="PTHR24171">
    <property type="entry name" value="ANKYRIN REPEAT DOMAIN-CONTAINING PROTEIN 39-RELATED"/>
    <property type="match status" value="1"/>
</dbReference>
<evidence type="ECO:0000256" key="1">
    <source>
        <dbReference type="ARBA" id="ARBA00022737"/>
    </source>
</evidence>
<dbReference type="Pfam" id="PF12796">
    <property type="entry name" value="Ank_2"/>
    <property type="match status" value="2"/>
</dbReference>
<dbReference type="SUPFAM" id="SSF48403">
    <property type="entry name" value="Ankyrin repeat"/>
    <property type="match status" value="1"/>
</dbReference>
<evidence type="ECO:0000256" key="3">
    <source>
        <dbReference type="PROSITE-ProRule" id="PRU00023"/>
    </source>
</evidence>
<proteinExistence type="predicted"/>
<keyword evidence="4" id="KW-0732">Signal</keyword>
<dbReference type="InterPro" id="IPR002110">
    <property type="entry name" value="Ankyrin_rpt"/>
</dbReference>
<dbReference type="PROSITE" id="PS50088">
    <property type="entry name" value="ANK_REPEAT"/>
    <property type="match status" value="5"/>
</dbReference>
<sequence>MNCLCASVAGLAFFTSAAFAGPLHDAARDGDIKRVTQLLDQGTDITEPDTAGEPALLVASLAGRPDVVALLLDRGCDIEIRNKGGLTALHAAAYGGNLDIVKLLVAKGADVNDTKNFYHMSPLHAAAEEGHADVVALLLTQKAEIEAKERNGYTPLTQAGWRSHWDAAELLLKAGATCQKADLVGDWLYAECTKRK</sequence>
<dbReference type="Gene3D" id="1.25.40.20">
    <property type="entry name" value="Ankyrin repeat-containing domain"/>
    <property type="match status" value="2"/>
</dbReference>
<dbReference type="PATRIC" id="fig|106592.7.peg.6826"/>
<feature type="repeat" description="ANK" evidence="3">
    <location>
        <begin position="22"/>
        <end position="50"/>
    </location>
</feature>
<protein>
    <submittedName>
        <fullName evidence="5">Ankyrin</fullName>
    </submittedName>
</protein>
<evidence type="ECO:0000256" key="2">
    <source>
        <dbReference type="ARBA" id="ARBA00023043"/>
    </source>
</evidence>
<evidence type="ECO:0000313" key="5">
    <source>
        <dbReference type="EMBL" id="KOF18987.1"/>
    </source>
</evidence>
<dbReference type="PRINTS" id="PR01415">
    <property type="entry name" value="ANKYRIN"/>
</dbReference>
<keyword evidence="2 3" id="KW-0040">ANK repeat</keyword>
<dbReference type="RefSeq" id="WP_053249324.1">
    <property type="nucleotide sequence ID" value="NZ_LGAP01000006.1"/>
</dbReference>
<feature type="repeat" description="ANK" evidence="3">
    <location>
        <begin position="51"/>
        <end position="83"/>
    </location>
</feature>
<dbReference type="EMBL" id="LGAP01000006">
    <property type="protein sequence ID" value="KOF18987.1"/>
    <property type="molecule type" value="Genomic_DNA"/>
</dbReference>
<feature type="repeat" description="ANK" evidence="3">
    <location>
        <begin position="84"/>
        <end position="116"/>
    </location>
</feature>
<dbReference type="InterPro" id="IPR036770">
    <property type="entry name" value="Ankyrin_rpt-contain_sf"/>
</dbReference>
<gene>
    <name evidence="5" type="ORF">AC244_13475</name>
</gene>
<accession>A0A0L8BWA3</accession>
<feature type="chain" id="PRO_5005581322" evidence="4">
    <location>
        <begin position="21"/>
        <end position="196"/>
    </location>
</feature>
<keyword evidence="1" id="KW-0677">Repeat</keyword>
<name>A0A0L8BWA3_ENSAD</name>
<reference evidence="6" key="1">
    <citation type="submission" date="2015-07" db="EMBL/GenBank/DDBJ databases">
        <title>Whole genome sequence of an Ensifer adhaerens strain isolated from a cave pool in the Wind Cave National Park.</title>
        <authorList>
            <person name="Eng W.W.H."/>
            <person name="Gan H.M."/>
            <person name="Barton H.A."/>
            <person name="Savka M.A."/>
        </authorList>
    </citation>
    <scope>NUCLEOTIDE SEQUENCE [LARGE SCALE GENOMIC DNA]</scope>
    <source>
        <strain evidence="6">SD006</strain>
    </source>
</reference>
<organism evidence="5 6">
    <name type="scientific">Ensifer adhaerens</name>
    <name type="common">Sinorhizobium morelense</name>
    <dbReference type="NCBI Taxonomy" id="106592"/>
    <lineage>
        <taxon>Bacteria</taxon>
        <taxon>Pseudomonadati</taxon>
        <taxon>Pseudomonadota</taxon>
        <taxon>Alphaproteobacteria</taxon>
        <taxon>Hyphomicrobiales</taxon>
        <taxon>Rhizobiaceae</taxon>
        <taxon>Sinorhizobium/Ensifer group</taxon>
        <taxon>Ensifer</taxon>
    </lineage>
</organism>
<dbReference type="PROSITE" id="PS50297">
    <property type="entry name" value="ANK_REP_REGION"/>
    <property type="match status" value="3"/>
</dbReference>
<comment type="caution">
    <text evidence="5">The sequence shown here is derived from an EMBL/GenBank/DDBJ whole genome shotgun (WGS) entry which is preliminary data.</text>
</comment>
<feature type="signal peptide" evidence="4">
    <location>
        <begin position="1"/>
        <end position="20"/>
    </location>
</feature>
<dbReference type="Proteomes" id="UP000037425">
    <property type="component" value="Unassembled WGS sequence"/>
</dbReference>
<feature type="repeat" description="ANK" evidence="3">
    <location>
        <begin position="151"/>
        <end position="183"/>
    </location>
</feature>
<dbReference type="OrthoDB" id="7837736at2"/>
<dbReference type="PANTHER" id="PTHR24171:SF9">
    <property type="entry name" value="ANKYRIN REPEAT DOMAIN-CONTAINING PROTEIN 39"/>
    <property type="match status" value="1"/>
</dbReference>
<evidence type="ECO:0000313" key="6">
    <source>
        <dbReference type="Proteomes" id="UP000037425"/>
    </source>
</evidence>
<dbReference type="SMART" id="SM00248">
    <property type="entry name" value="ANK"/>
    <property type="match status" value="5"/>
</dbReference>
<feature type="repeat" description="ANK" evidence="3">
    <location>
        <begin position="118"/>
        <end position="150"/>
    </location>
</feature>
<dbReference type="AlphaFoldDB" id="A0A0L8BWA3"/>